<evidence type="ECO:0000313" key="10">
    <source>
        <dbReference type="Proteomes" id="UP001182556"/>
    </source>
</evidence>
<dbReference type="HAMAP" id="MF_00121">
    <property type="entry name" value="GatB"/>
    <property type="match status" value="1"/>
</dbReference>
<keyword evidence="5 7" id="KW-0648">Protein biosynthesis</keyword>
<dbReference type="PANTHER" id="PTHR11659:SF0">
    <property type="entry name" value="GLUTAMYL-TRNA(GLN) AMIDOTRANSFERASE SUBUNIT B, MITOCHONDRIAL"/>
    <property type="match status" value="1"/>
</dbReference>
<organism evidence="9 10">
    <name type="scientific">Papiliotrema laurentii</name>
    <name type="common">Cryptococcus laurentii</name>
    <dbReference type="NCBI Taxonomy" id="5418"/>
    <lineage>
        <taxon>Eukaryota</taxon>
        <taxon>Fungi</taxon>
        <taxon>Dikarya</taxon>
        <taxon>Basidiomycota</taxon>
        <taxon>Agaricomycotina</taxon>
        <taxon>Tremellomycetes</taxon>
        <taxon>Tremellales</taxon>
        <taxon>Rhynchogastremaceae</taxon>
        <taxon>Papiliotrema</taxon>
    </lineage>
</organism>
<name>A0AAD9FWC5_PAPLA</name>
<dbReference type="InterPro" id="IPR017959">
    <property type="entry name" value="Asn/Gln-tRNA_amidoTrfase_suB/E"/>
</dbReference>
<dbReference type="InterPro" id="IPR014746">
    <property type="entry name" value="Gln_synth/guanido_kin_cat_dom"/>
</dbReference>
<comment type="subunit">
    <text evidence="7">Subunit of the heterotrimeric GatCAB amidotransferase (AdT) complex, composed of A, B and C subunits.</text>
</comment>
<keyword evidence="2 7" id="KW-0436">Ligase</keyword>
<dbReference type="NCBIfam" id="TIGR00133">
    <property type="entry name" value="gatB"/>
    <property type="match status" value="1"/>
</dbReference>
<dbReference type="SUPFAM" id="SSF89095">
    <property type="entry name" value="GatB/YqeY motif"/>
    <property type="match status" value="1"/>
</dbReference>
<dbReference type="GO" id="GO:0005524">
    <property type="term" value="F:ATP binding"/>
    <property type="evidence" value="ECO:0007669"/>
    <property type="project" value="UniProtKB-KW"/>
</dbReference>
<comment type="subcellular location">
    <subcellularLocation>
        <location evidence="7">Mitochondrion</location>
    </subcellularLocation>
</comment>
<dbReference type="EC" id="6.3.5.-" evidence="7"/>
<keyword evidence="3 7" id="KW-0547">Nucleotide-binding</keyword>
<dbReference type="GO" id="GO:0030956">
    <property type="term" value="C:glutamyl-tRNA(Gln) amidotransferase complex"/>
    <property type="evidence" value="ECO:0007669"/>
    <property type="project" value="UniProtKB-UniRule"/>
</dbReference>
<dbReference type="Pfam" id="PF02637">
    <property type="entry name" value="GatB_Yqey"/>
    <property type="match status" value="1"/>
</dbReference>
<keyword evidence="7" id="KW-0496">Mitochondrion</keyword>
<dbReference type="InterPro" id="IPR017958">
    <property type="entry name" value="Gln-tRNA_amidoTrfase_suB_CS"/>
</dbReference>
<reference evidence="9" key="1">
    <citation type="submission" date="2023-02" db="EMBL/GenBank/DDBJ databases">
        <title>Identification and recombinant expression of a fungal hydrolase from Papiliotrema laurentii that hydrolyzes apple cutin and clears colloidal polyester polyurethane.</title>
        <authorList>
            <consortium name="DOE Joint Genome Institute"/>
            <person name="Roman V.A."/>
            <person name="Bojanowski C."/>
            <person name="Crable B.R."/>
            <person name="Wagner D.N."/>
            <person name="Hung C.S."/>
            <person name="Nadeau L.J."/>
            <person name="Schratz L."/>
            <person name="Haridas S."/>
            <person name="Pangilinan J."/>
            <person name="Lipzen A."/>
            <person name="Na H."/>
            <person name="Yan M."/>
            <person name="Ng V."/>
            <person name="Grigoriev I.V."/>
            <person name="Spatafora J.W."/>
            <person name="Barlow D."/>
            <person name="Biffinger J."/>
            <person name="Kelley-Loughnane N."/>
            <person name="Varaljay V.A."/>
            <person name="Crookes-Goodson W.J."/>
        </authorList>
    </citation>
    <scope>NUCLEOTIDE SEQUENCE</scope>
    <source>
        <strain evidence="9">5307AH</strain>
    </source>
</reference>
<dbReference type="InterPro" id="IPR018027">
    <property type="entry name" value="Asn/Gln_amidotransferase"/>
</dbReference>
<evidence type="ECO:0000256" key="1">
    <source>
        <dbReference type="ARBA" id="ARBA00005306"/>
    </source>
</evidence>
<dbReference type="Proteomes" id="UP001182556">
    <property type="component" value="Unassembled WGS sequence"/>
</dbReference>
<feature type="domain" description="Asn/Gln amidotransferase" evidence="8">
    <location>
        <begin position="358"/>
        <end position="509"/>
    </location>
</feature>
<keyword evidence="4 7" id="KW-0067">ATP-binding</keyword>
<evidence type="ECO:0000256" key="4">
    <source>
        <dbReference type="ARBA" id="ARBA00022840"/>
    </source>
</evidence>
<protein>
    <recommendedName>
        <fullName evidence="7">Glutamyl-tRNA(Gln) amidotransferase subunit B, mitochondrial</fullName>
        <shortName evidence="7">Glu-AdT subunit B</shortName>
        <ecNumber evidence="7">6.3.5.-</ecNumber>
    </recommendedName>
</protein>
<dbReference type="Gene3D" id="1.10.10.410">
    <property type="match status" value="1"/>
</dbReference>
<dbReference type="InterPro" id="IPR023168">
    <property type="entry name" value="GatB_Yqey_C_2"/>
</dbReference>
<dbReference type="SUPFAM" id="SSF55931">
    <property type="entry name" value="Glutamine synthetase/guanido kinase"/>
    <property type="match status" value="1"/>
</dbReference>
<dbReference type="EMBL" id="JAODAN010000001">
    <property type="protein sequence ID" value="KAK1927356.1"/>
    <property type="molecule type" value="Genomic_DNA"/>
</dbReference>
<dbReference type="GO" id="GO:0070681">
    <property type="term" value="P:glutaminyl-tRNAGln biosynthesis via transamidation"/>
    <property type="evidence" value="ECO:0007669"/>
    <property type="project" value="UniProtKB-UniRule"/>
</dbReference>
<dbReference type="Pfam" id="PF02934">
    <property type="entry name" value="GatB_N"/>
    <property type="match status" value="1"/>
</dbReference>
<evidence type="ECO:0000256" key="2">
    <source>
        <dbReference type="ARBA" id="ARBA00022598"/>
    </source>
</evidence>
<dbReference type="GO" id="GO:0032543">
    <property type="term" value="P:mitochondrial translation"/>
    <property type="evidence" value="ECO:0007669"/>
    <property type="project" value="UniProtKB-UniRule"/>
</dbReference>
<gene>
    <name evidence="9" type="ORF">DB88DRAFT_507446</name>
</gene>
<comment type="caution">
    <text evidence="9">The sequence shown here is derived from an EMBL/GenBank/DDBJ whole genome shotgun (WGS) entry which is preliminary data.</text>
</comment>
<dbReference type="NCBIfam" id="NF004012">
    <property type="entry name" value="PRK05477.1-2"/>
    <property type="match status" value="1"/>
</dbReference>
<comment type="similarity">
    <text evidence="1 7">Belongs to the GatB/GatE family. GatB subfamily.</text>
</comment>
<keyword evidence="10" id="KW-1185">Reference proteome</keyword>
<accession>A0AAD9FWC5</accession>
<evidence type="ECO:0000259" key="8">
    <source>
        <dbReference type="SMART" id="SM00845"/>
    </source>
</evidence>
<dbReference type="PANTHER" id="PTHR11659">
    <property type="entry name" value="GLUTAMYL-TRNA GLN AMIDOTRANSFERASE SUBUNIT B MITOCHONDRIAL AND PROKARYOTIC PET112-RELATED"/>
    <property type="match status" value="1"/>
</dbReference>
<comment type="function">
    <text evidence="7">Allows the formation of correctly charged Gln-tRNA(Gln) through the transamidation of misacylated Glu-tRNA(Gln) in the mitochondria. The reaction takes place in the presence of glutamine and ATP through an activated gamma-phospho-Glu-tRNA(Gln).</text>
</comment>
<dbReference type="InterPro" id="IPR006075">
    <property type="entry name" value="Asn/Gln-tRNA_Trfase_suB/E_cat"/>
</dbReference>
<dbReference type="GO" id="GO:0005739">
    <property type="term" value="C:mitochondrion"/>
    <property type="evidence" value="ECO:0007669"/>
    <property type="project" value="UniProtKB-SubCell"/>
</dbReference>
<proteinExistence type="inferred from homology"/>
<sequence>MLSSGLRISGRSLRPGSSRPICPRCYATASTSTDDEWQVIIGLEIHAQIRSNRKLFSRAPLSYGHAPNTHVEPLDTAIPGSLPVLDLEAIRLGIITALALNCRVNHRSTFDRKHYFYHDIPASYQITQHYNPLARDGSLQIFKGDNNAQRDLLVKIQQLQIEQAFVGDDRLVDLNRAGTGLMEIVTDPDMRSAEEAGAFVRKLQSLLRRVGSGDGDMEKGNLRVDANISVHRPGTPFGTRCEIKNLNSVRYLQQAIEFERKRHIAHYLSSDAPLPQETRTLNEITGETMPLRSKENAEDYRYMPDSNLPAMSYLDTLRAGLPELPWETVNRISSTYGVPKSDVETLLGLDEYTAVGIKYLDDVAQGDTKLGKRALNWIVHETLGQLNKANKTWTPETVPVELMRELVSAVESSKVTGTNAKVILKHVLDTPSAGRRGLPDLLAELGIKTADSFDLDAVCREAIEALPLVAADVRGGQTKAVGRLMGEVMRRSGGAADARKAREVILELLK</sequence>
<comment type="catalytic activity">
    <reaction evidence="6 7">
        <text>L-glutamyl-tRNA(Gln) + L-glutamine + ATP + H2O = L-glutaminyl-tRNA(Gln) + L-glutamate + ADP + phosphate + H(+)</text>
        <dbReference type="Rhea" id="RHEA:17521"/>
        <dbReference type="Rhea" id="RHEA-COMP:9681"/>
        <dbReference type="Rhea" id="RHEA-COMP:9684"/>
        <dbReference type="ChEBI" id="CHEBI:15377"/>
        <dbReference type="ChEBI" id="CHEBI:15378"/>
        <dbReference type="ChEBI" id="CHEBI:29985"/>
        <dbReference type="ChEBI" id="CHEBI:30616"/>
        <dbReference type="ChEBI" id="CHEBI:43474"/>
        <dbReference type="ChEBI" id="CHEBI:58359"/>
        <dbReference type="ChEBI" id="CHEBI:78520"/>
        <dbReference type="ChEBI" id="CHEBI:78521"/>
        <dbReference type="ChEBI" id="CHEBI:456216"/>
    </reaction>
</comment>
<dbReference type="PROSITE" id="PS01234">
    <property type="entry name" value="GATB"/>
    <property type="match status" value="1"/>
</dbReference>
<dbReference type="InterPro" id="IPR004413">
    <property type="entry name" value="GatB"/>
</dbReference>
<evidence type="ECO:0000256" key="6">
    <source>
        <dbReference type="ARBA" id="ARBA00047913"/>
    </source>
</evidence>
<evidence type="ECO:0000256" key="5">
    <source>
        <dbReference type="ARBA" id="ARBA00022917"/>
    </source>
</evidence>
<dbReference type="GO" id="GO:0050567">
    <property type="term" value="F:glutaminyl-tRNA synthase (glutamine-hydrolyzing) activity"/>
    <property type="evidence" value="ECO:0007669"/>
    <property type="project" value="UniProtKB-UniRule"/>
</dbReference>
<dbReference type="AlphaFoldDB" id="A0AAD9FWC5"/>
<evidence type="ECO:0000256" key="3">
    <source>
        <dbReference type="ARBA" id="ARBA00022741"/>
    </source>
</evidence>
<dbReference type="SMART" id="SM00845">
    <property type="entry name" value="GatB_Yqey"/>
    <property type="match status" value="1"/>
</dbReference>
<evidence type="ECO:0000256" key="7">
    <source>
        <dbReference type="HAMAP-Rule" id="MF_03147"/>
    </source>
</evidence>
<evidence type="ECO:0000313" key="9">
    <source>
        <dbReference type="EMBL" id="KAK1927356.1"/>
    </source>
</evidence>
<dbReference type="InterPro" id="IPR003789">
    <property type="entry name" value="Asn/Gln_tRNA_amidoTrase-B-like"/>
</dbReference>